<keyword evidence="6 7" id="KW-0472">Membrane</keyword>
<feature type="domain" description="EamA" evidence="8">
    <location>
        <begin position="12"/>
        <end position="153"/>
    </location>
</feature>
<feature type="transmembrane region" description="Helical" evidence="7">
    <location>
        <begin position="283"/>
        <end position="301"/>
    </location>
</feature>
<dbReference type="EMBL" id="JBHLVF010000028">
    <property type="protein sequence ID" value="MFC0393018.1"/>
    <property type="molecule type" value="Genomic_DNA"/>
</dbReference>
<keyword evidence="3" id="KW-1003">Cell membrane</keyword>
<dbReference type="InterPro" id="IPR037185">
    <property type="entry name" value="EmrE-like"/>
</dbReference>
<feature type="domain" description="EamA" evidence="8">
    <location>
        <begin position="168"/>
        <end position="302"/>
    </location>
</feature>
<evidence type="ECO:0000256" key="2">
    <source>
        <dbReference type="ARBA" id="ARBA00007362"/>
    </source>
</evidence>
<dbReference type="PANTHER" id="PTHR32322">
    <property type="entry name" value="INNER MEMBRANE TRANSPORTER"/>
    <property type="match status" value="1"/>
</dbReference>
<evidence type="ECO:0000313" key="10">
    <source>
        <dbReference type="Proteomes" id="UP001589818"/>
    </source>
</evidence>
<feature type="transmembrane region" description="Helical" evidence="7">
    <location>
        <begin position="165"/>
        <end position="186"/>
    </location>
</feature>
<comment type="subcellular location">
    <subcellularLocation>
        <location evidence="1">Cell membrane</location>
        <topology evidence="1">Multi-pass membrane protein</topology>
    </subcellularLocation>
</comment>
<feature type="transmembrane region" description="Helical" evidence="7">
    <location>
        <begin position="12"/>
        <end position="31"/>
    </location>
</feature>
<feature type="transmembrane region" description="Helical" evidence="7">
    <location>
        <begin position="109"/>
        <end position="129"/>
    </location>
</feature>
<evidence type="ECO:0000256" key="7">
    <source>
        <dbReference type="SAM" id="Phobius"/>
    </source>
</evidence>
<reference evidence="9 10" key="1">
    <citation type="submission" date="2024-09" db="EMBL/GenBank/DDBJ databases">
        <authorList>
            <person name="Sun Q."/>
            <person name="Mori K."/>
        </authorList>
    </citation>
    <scope>NUCLEOTIDE SEQUENCE [LARGE SCALE GENOMIC DNA]</scope>
    <source>
        <strain evidence="9 10">CCM 4839</strain>
    </source>
</reference>
<keyword evidence="5 7" id="KW-1133">Transmembrane helix</keyword>
<dbReference type="Proteomes" id="UP001589818">
    <property type="component" value="Unassembled WGS sequence"/>
</dbReference>
<gene>
    <name evidence="9" type="ORF">ACFFJ8_16755</name>
</gene>
<name>A0ABV6JAX8_9BACL</name>
<dbReference type="InterPro" id="IPR050638">
    <property type="entry name" value="AA-Vitamin_Transporters"/>
</dbReference>
<sequence>MTAARFFTHPLGILAASVGATMLWGSSYAFLKLSYQSLQIGPSDTFEQLLFAGYRFTLAGLLIMVYMLIRRETLAYRSGSGMLLIRIALLQTVLQYTFFYAGMSLSEGMVGSVIAGTISFFQIGLAHVLYPDDKLNRTKMIGLLVGFTGLLVLGLSNHGSVRSWIFSYGELLLIASAFFSASANLISRRGAVSYSISYMNSYQMLLGGIALIAASAWRVGLTPFLFDWRSSLMLLHLAIVSAVGFMLWNNVMKYNHVGSVSMYLFLIPVFGVAQSALLLSEKLHAAVLFSLLLVCLGIVIVNRRKKVGMAAVIENE</sequence>
<feature type="transmembrane region" description="Helical" evidence="7">
    <location>
        <begin position="198"/>
        <end position="219"/>
    </location>
</feature>
<accession>A0ABV6JAX8</accession>
<dbReference type="PANTHER" id="PTHR32322:SF18">
    <property type="entry name" value="S-ADENOSYLMETHIONINE_S-ADENOSYLHOMOCYSTEINE TRANSPORTER"/>
    <property type="match status" value="1"/>
</dbReference>
<dbReference type="InterPro" id="IPR000620">
    <property type="entry name" value="EamA_dom"/>
</dbReference>
<evidence type="ECO:0000256" key="5">
    <source>
        <dbReference type="ARBA" id="ARBA00022989"/>
    </source>
</evidence>
<comment type="caution">
    <text evidence="9">The sequence shown here is derived from an EMBL/GenBank/DDBJ whole genome shotgun (WGS) entry which is preliminary data.</text>
</comment>
<evidence type="ECO:0000313" key="9">
    <source>
        <dbReference type="EMBL" id="MFC0393018.1"/>
    </source>
</evidence>
<feature type="transmembrane region" description="Helical" evidence="7">
    <location>
        <begin position="81"/>
        <end position="103"/>
    </location>
</feature>
<evidence type="ECO:0000256" key="3">
    <source>
        <dbReference type="ARBA" id="ARBA00022475"/>
    </source>
</evidence>
<organism evidence="9 10">
    <name type="scientific">Paenibacillus mendelii</name>
    <dbReference type="NCBI Taxonomy" id="206163"/>
    <lineage>
        <taxon>Bacteria</taxon>
        <taxon>Bacillati</taxon>
        <taxon>Bacillota</taxon>
        <taxon>Bacilli</taxon>
        <taxon>Bacillales</taxon>
        <taxon>Paenibacillaceae</taxon>
        <taxon>Paenibacillus</taxon>
    </lineage>
</organism>
<comment type="similarity">
    <text evidence="2">Belongs to the EamA transporter family.</text>
</comment>
<feature type="transmembrane region" description="Helical" evidence="7">
    <location>
        <begin position="51"/>
        <end position="69"/>
    </location>
</feature>
<dbReference type="SUPFAM" id="SSF103481">
    <property type="entry name" value="Multidrug resistance efflux transporter EmrE"/>
    <property type="match status" value="2"/>
</dbReference>
<keyword evidence="4 7" id="KW-0812">Transmembrane</keyword>
<evidence type="ECO:0000256" key="4">
    <source>
        <dbReference type="ARBA" id="ARBA00022692"/>
    </source>
</evidence>
<feature type="transmembrane region" description="Helical" evidence="7">
    <location>
        <begin position="141"/>
        <end position="159"/>
    </location>
</feature>
<keyword evidence="10" id="KW-1185">Reference proteome</keyword>
<evidence type="ECO:0000259" key="8">
    <source>
        <dbReference type="Pfam" id="PF00892"/>
    </source>
</evidence>
<dbReference type="Pfam" id="PF00892">
    <property type="entry name" value="EamA"/>
    <property type="match status" value="2"/>
</dbReference>
<protein>
    <submittedName>
        <fullName evidence="9">DMT family transporter</fullName>
    </submittedName>
</protein>
<feature type="transmembrane region" description="Helical" evidence="7">
    <location>
        <begin position="260"/>
        <end position="277"/>
    </location>
</feature>
<dbReference type="RefSeq" id="WP_204818988.1">
    <property type="nucleotide sequence ID" value="NZ_JANHOF010000016.1"/>
</dbReference>
<feature type="transmembrane region" description="Helical" evidence="7">
    <location>
        <begin position="231"/>
        <end position="248"/>
    </location>
</feature>
<evidence type="ECO:0000256" key="6">
    <source>
        <dbReference type="ARBA" id="ARBA00023136"/>
    </source>
</evidence>
<proteinExistence type="inferred from homology"/>
<evidence type="ECO:0000256" key="1">
    <source>
        <dbReference type="ARBA" id="ARBA00004651"/>
    </source>
</evidence>